<organism evidence="3 4">
    <name type="scientific">Xanthomonas dyei</name>
    <dbReference type="NCBI Taxonomy" id="743699"/>
    <lineage>
        <taxon>Bacteria</taxon>
        <taxon>Pseudomonadati</taxon>
        <taxon>Pseudomonadota</taxon>
        <taxon>Gammaproteobacteria</taxon>
        <taxon>Lysobacterales</taxon>
        <taxon>Lysobacteraceae</taxon>
        <taxon>Xanthomonas</taxon>
    </lineage>
</organism>
<protein>
    <submittedName>
        <fullName evidence="3">GIY-YIG nuclease family protein</fullName>
    </submittedName>
</protein>
<dbReference type="PANTHER" id="PTHR34477">
    <property type="entry name" value="UPF0213 PROTEIN YHBQ"/>
    <property type="match status" value="1"/>
</dbReference>
<proteinExistence type="inferred from homology"/>
<comment type="similarity">
    <text evidence="1">Belongs to the UPF0213 family.</text>
</comment>
<gene>
    <name evidence="3" type="ORF">NYR99_16900</name>
</gene>
<dbReference type="EMBL" id="CP103840">
    <property type="protein sequence ID" value="WOB28656.1"/>
    <property type="molecule type" value="Genomic_DNA"/>
</dbReference>
<feature type="domain" description="GIY-YIG" evidence="2">
    <location>
        <begin position="12"/>
        <end position="87"/>
    </location>
</feature>
<dbReference type="SUPFAM" id="SSF82771">
    <property type="entry name" value="GIY-YIG endonuclease"/>
    <property type="match status" value="1"/>
</dbReference>
<dbReference type="RefSeq" id="WP_211287711.1">
    <property type="nucleotide sequence ID" value="NZ_CP103837.1"/>
</dbReference>
<dbReference type="InterPro" id="IPR000305">
    <property type="entry name" value="GIY-YIG_endonuc"/>
</dbReference>
<evidence type="ECO:0000256" key="1">
    <source>
        <dbReference type="ARBA" id="ARBA00007435"/>
    </source>
</evidence>
<keyword evidence="4" id="KW-1185">Reference proteome</keyword>
<dbReference type="GeneID" id="95585588"/>
<dbReference type="InterPro" id="IPR035901">
    <property type="entry name" value="GIY-YIG_endonuc_sf"/>
</dbReference>
<reference evidence="3 4" key="1">
    <citation type="submission" date="2022-08" db="EMBL/GenBank/DDBJ databases">
        <title>Whole genome sequencing-based tracing of a 2022 introduction and outbreak of Xanthomonas hortorum pv. pelargonii.</title>
        <authorList>
            <person name="Iruegas-Bocardo F."/>
            <person name="Weisberg A.K."/>
            <person name="Riutta E.R."/>
            <person name="Kilday K."/>
            <person name="Bonkowski J.C."/>
            <person name="Creswell T."/>
            <person name="Daughtrey M.L."/>
            <person name="Rane K."/>
            <person name="Grunwald N.J."/>
            <person name="Chang J.H."/>
            <person name="Putnam M.L."/>
        </authorList>
    </citation>
    <scope>NUCLEOTIDE SEQUENCE [LARGE SCALE GENOMIC DNA]</scope>
    <source>
        <strain evidence="3 4">22-325</strain>
    </source>
</reference>
<accession>A0ABZ0DHX5</accession>
<evidence type="ECO:0000313" key="3">
    <source>
        <dbReference type="EMBL" id="WOB28656.1"/>
    </source>
</evidence>
<dbReference type="Pfam" id="PF01541">
    <property type="entry name" value="GIY-YIG"/>
    <property type="match status" value="1"/>
</dbReference>
<dbReference type="Proteomes" id="UP001304534">
    <property type="component" value="Chromosome"/>
</dbReference>
<sequence length="109" mass="12117">MHGDNAQMDAPKPWYLYLLQCRNGSYYAGITNDLERRFQAHVRGTGARYTRANPPLQILASHPYPDRASASRAECALKRQPRARKLAWLLAQPPCSAGSHATDTPITPA</sequence>
<name>A0ABZ0DHX5_9XANT</name>
<dbReference type="CDD" id="cd10456">
    <property type="entry name" value="GIY-YIG_UPF0213"/>
    <property type="match status" value="1"/>
</dbReference>
<dbReference type="PANTHER" id="PTHR34477:SF1">
    <property type="entry name" value="UPF0213 PROTEIN YHBQ"/>
    <property type="match status" value="1"/>
</dbReference>
<evidence type="ECO:0000259" key="2">
    <source>
        <dbReference type="PROSITE" id="PS50164"/>
    </source>
</evidence>
<dbReference type="InterPro" id="IPR050190">
    <property type="entry name" value="UPF0213_domain"/>
</dbReference>
<dbReference type="PROSITE" id="PS50164">
    <property type="entry name" value="GIY_YIG"/>
    <property type="match status" value="1"/>
</dbReference>
<evidence type="ECO:0000313" key="4">
    <source>
        <dbReference type="Proteomes" id="UP001304534"/>
    </source>
</evidence>
<dbReference type="Gene3D" id="3.40.1440.10">
    <property type="entry name" value="GIY-YIG endonuclease"/>
    <property type="match status" value="1"/>
</dbReference>